<dbReference type="InterPro" id="IPR011992">
    <property type="entry name" value="EF-hand-dom_pair"/>
</dbReference>
<dbReference type="PROSITE" id="PS50222">
    <property type="entry name" value="EF_HAND_2"/>
    <property type="match status" value="2"/>
</dbReference>
<dbReference type="SUPFAM" id="SSF47473">
    <property type="entry name" value="EF-hand"/>
    <property type="match status" value="1"/>
</dbReference>
<dbReference type="PROSITE" id="PS00018">
    <property type="entry name" value="EF_HAND_1"/>
    <property type="match status" value="2"/>
</dbReference>
<dbReference type="Pfam" id="PF13202">
    <property type="entry name" value="EF-hand_5"/>
    <property type="match status" value="1"/>
</dbReference>
<evidence type="ECO:0000313" key="2">
    <source>
        <dbReference type="EMBL" id="KND30218.1"/>
    </source>
</evidence>
<sequence length="187" mass="20484">MTDDLLTRKIARGFDQLDADGDGRLTEHDHVLMGRRSARALGHEEGSDAEDSVVDAYVGIWRDLHQPFAGGADAIDRDDFIASTRSLADDPEAASATLDRLAEAFLAIADTDGNGVVDPDEFYAFQTGHFPTLDRATADSAFARLDRDSNGTLSREEFTTAILEYWTSRDPEAPGNWWTGVHPLDAQ</sequence>
<keyword evidence="2" id="KW-0418">Kinase</keyword>
<dbReference type="EMBL" id="JPPY01000168">
    <property type="protein sequence ID" value="KND30218.1"/>
    <property type="molecule type" value="Genomic_DNA"/>
</dbReference>
<accession>A0A0L0JXH1</accession>
<name>A0A0L0JXH1_9ACTN</name>
<dbReference type="GO" id="GO:0005509">
    <property type="term" value="F:calcium ion binding"/>
    <property type="evidence" value="ECO:0007669"/>
    <property type="project" value="InterPro"/>
</dbReference>
<evidence type="ECO:0000259" key="1">
    <source>
        <dbReference type="PROSITE" id="PS50222"/>
    </source>
</evidence>
<dbReference type="PATRIC" id="fig|42234.21.peg.6093"/>
<keyword evidence="2" id="KW-0808">Transferase</keyword>
<gene>
    <name evidence="2" type="ORF">IQ63_29565</name>
</gene>
<dbReference type="SMART" id="SM00054">
    <property type="entry name" value="EFh"/>
    <property type="match status" value="3"/>
</dbReference>
<comment type="caution">
    <text evidence="2">The sequence shown here is derived from an EMBL/GenBank/DDBJ whole genome shotgun (WGS) entry which is preliminary data.</text>
</comment>
<dbReference type="AlphaFoldDB" id="A0A0L0JXH1"/>
<dbReference type="InterPro" id="IPR002048">
    <property type="entry name" value="EF_hand_dom"/>
</dbReference>
<dbReference type="GO" id="GO:0016301">
    <property type="term" value="F:kinase activity"/>
    <property type="evidence" value="ECO:0007669"/>
    <property type="project" value="UniProtKB-KW"/>
</dbReference>
<dbReference type="Pfam" id="PF13499">
    <property type="entry name" value="EF-hand_7"/>
    <property type="match status" value="1"/>
</dbReference>
<dbReference type="InterPro" id="IPR018247">
    <property type="entry name" value="EF_Hand_1_Ca_BS"/>
</dbReference>
<feature type="domain" description="EF-hand" evidence="1">
    <location>
        <begin position="133"/>
        <end position="168"/>
    </location>
</feature>
<organism evidence="2 3">
    <name type="scientific">Streptomyces acidiscabies</name>
    <dbReference type="NCBI Taxonomy" id="42234"/>
    <lineage>
        <taxon>Bacteria</taxon>
        <taxon>Bacillati</taxon>
        <taxon>Actinomycetota</taxon>
        <taxon>Actinomycetes</taxon>
        <taxon>Kitasatosporales</taxon>
        <taxon>Streptomycetaceae</taxon>
        <taxon>Streptomyces</taxon>
    </lineage>
</organism>
<dbReference type="RefSeq" id="WP_050373327.1">
    <property type="nucleotide sequence ID" value="NZ_KQ257829.1"/>
</dbReference>
<dbReference type="Proteomes" id="UP000037151">
    <property type="component" value="Unassembled WGS sequence"/>
</dbReference>
<dbReference type="CDD" id="cd00051">
    <property type="entry name" value="EFh"/>
    <property type="match status" value="1"/>
</dbReference>
<dbReference type="OrthoDB" id="465673at2"/>
<protein>
    <submittedName>
        <fullName evidence="2">Histidine kinase</fullName>
    </submittedName>
</protein>
<dbReference type="Gene3D" id="1.10.238.10">
    <property type="entry name" value="EF-hand"/>
    <property type="match status" value="1"/>
</dbReference>
<evidence type="ECO:0000313" key="3">
    <source>
        <dbReference type="Proteomes" id="UP000037151"/>
    </source>
</evidence>
<proteinExistence type="predicted"/>
<reference evidence="3" key="1">
    <citation type="submission" date="2014-07" db="EMBL/GenBank/DDBJ databases">
        <title>Genome sequencing of plant-pathogenic Streptomyces species.</title>
        <authorList>
            <person name="Harrison J."/>
            <person name="Sapp M."/>
            <person name="Thwaites R."/>
            <person name="Studholme D.J."/>
        </authorList>
    </citation>
    <scope>NUCLEOTIDE SEQUENCE [LARGE SCALE GENOMIC DNA]</scope>
    <source>
        <strain evidence="3">NCPPB 4445</strain>
    </source>
</reference>
<feature type="domain" description="EF-hand" evidence="1">
    <location>
        <begin position="96"/>
        <end position="132"/>
    </location>
</feature>